<organism evidence="1 2">
    <name type="scientific">Kribbella albertanoniae</name>
    <dbReference type="NCBI Taxonomy" id="1266829"/>
    <lineage>
        <taxon>Bacteria</taxon>
        <taxon>Bacillati</taxon>
        <taxon>Actinomycetota</taxon>
        <taxon>Actinomycetes</taxon>
        <taxon>Propionibacteriales</taxon>
        <taxon>Kribbellaceae</taxon>
        <taxon>Kribbella</taxon>
    </lineage>
</organism>
<protein>
    <submittedName>
        <fullName evidence="1">Uncharacterized protein</fullName>
    </submittedName>
</protein>
<evidence type="ECO:0000313" key="2">
    <source>
        <dbReference type="Proteomes" id="UP000295075"/>
    </source>
</evidence>
<dbReference type="RefSeq" id="WP_132406358.1">
    <property type="nucleotide sequence ID" value="NZ_SMKA01000045.1"/>
</dbReference>
<gene>
    <name evidence="1" type="ORF">E1261_13310</name>
</gene>
<keyword evidence="2" id="KW-1185">Reference proteome</keyword>
<sequence length="140" mass="14730">MAEKLHGDVPGMHRAAKEIKAASPVLPAWNTSPVKATFIQGVVGVSAAVTSSVQAAQGFGKTAADGFALFSEIIQLCANEYEQTDTNHAVQITRVAAATHDQTIKIDQVNNSDYYKNVGHYYSGSGITSAPLPPDSQGVN</sequence>
<dbReference type="AlphaFoldDB" id="A0A4R4Q5S4"/>
<dbReference type="EMBL" id="SMKA01000045">
    <property type="protein sequence ID" value="TDC30458.1"/>
    <property type="molecule type" value="Genomic_DNA"/>
</dbReference>
<dbReference type="Proteomes" id="UP000295075">
    <property type="component" value="Unassembled WGS sequence"/>
</dbReference>
<evidence type="ECO:0000313" key="1">
    <source>
        <dbReference type="EMBL" id="TDC30458.1"/>
    </source>
</evidence>
<dbReference type="OrthoDB" id="9869292at2"/>
<proteinExistence type="predicted"/>
<name>A0A4R4Q5S4_9ACTN</name>
<reference evidence="1 2" key="1">
    <citation type="submission" date="2019-03" db="EMBL/GenBank/DDBJ databases">
        <title>Draft genome sequences of novel Actinobacteria.</title>
        <authorList>
            <person name="Sahin N."/>
            <person name="Ay H."/>
            <person name="Saygin H."/>
        </authorList>
    </citation>
    <scope>NUCLEOTIDE SEQUENCE [LARGE SCALE GENOMIC DNA]</scope>
    <source>
        <strain evidence="1 2">JCM 30547</strain>
    </source>
</reference>
<comment type="caution">
    <text evidence="1">The sequence shown here is derived from an EMBL/GenBank/DDBJ whole genome shotgun (WGS) entry which is preliminary data.</text>
</comment>
<accession>A0A4R4Q5S4</accession>